<evidence type="ECO:0000313" key="10">
    <source>
        <dbReference type="Proteomes" id="UP001201262"/>
    </source>
</evidence>
<dbReference type="Pfam" id="PF04082">
    <property type="entry name" value="Fungal_trans"/>
    <property type="match status" value="1"/>
</dbReference>
<dbReference type="InterPro" id="IPR036864">
    <property type="entry name" value="Zn2-C6_fun-type_DNA-bd_sf"/>
</dbReference>
<gene>
    <name evidence="9" type="ORF">BGW36DRAFT_364194</name>
</gene>
<name>A0AAD4KFQ8_9EURO</name>
<evidence type="ECO:0000256" key="1">
    <source>
        <dbReference type="ARBA" id="ARBA00004123"/>
    </source>
</evidence>
<dbReference type="GO" id="GO:0008270">
    <property type="term" value="F:zinc ion binding"/>
    <property type="evidence" value="ECO:0007669"/>
    <property type="project" value="InterPro"/>
</dbReference>
<proteinExistence type="predicted"/>
<keyword evidence="10" id="KW-1185">Reference proteome</keyword>
<dbReference type="PANTHER" id="PTHR47338">
    <property type="entry name" value="ZN(II)2CYS6 TRANSCRIPTION FACTOR (EUROFUNG)-RELATED"/>
    <property type="match status" value="1"/>
</dbReference>
<evidence type="ECO:0000256" key="2">
    <source>
        <dbReference type="ARBA" id="ARBA00022723"/>
    </source>
</evidence>
<keyword evidence="6" id="KW-0539">Nucleus</keyword>
<evidence type="ECO:0000256" key="3">
    <source>
        <dbReference type="ARBA" id="ARBA00023015"/>
    </source>
</evidence>
<evidence type="ECO:0000313" key="9">
    <source>
        <dbReference type="EMBL" id="KAH8690626.1"/>
    </source>
</evidence>
<dbReference type="Gene3D" id="4.10.240.10">
    <property type="entry name" value="Zn(2)-C6 fungal-type DNA-binding domain"/>
    <property type="match status" value="1"/>
</dbReference>
<evidence type="ECO:0000259" key="8">
    <source>
        <dbReference type="PROSITE" id="PS50048"/>
    </source>
</evidence>
<dbReference type="PANTHER" id="PTHR47338:SF23">
    <property type="entry name" value="ZN(II)2CYS6 TRANSCRIPTION FACTOR (EUROFUNG)"/>
    <property type="match status" value="1"/>
</dbReference>
<dbReference type="CDD" id="cd00067">
    <property type="entry name" value="GAL4"/>
    <property type="match status" value="1"/>
</dbReference>
<feature type="region of interest" description="Disordered" evidence="7">
    <location>
        <begin position="1"/>
        <end position="25"/>
    </location>
</feature>
<comment type="subcellular location">
    <subcellularLocation>
        <location evidence="1">Nucleus</location>
    </subcellularLocation>
</comment>
<protein>
    <submittedName>
        <fullName evidence="9">Fungal-specific transcription factor domain-containing protein</fullName>
    </submittedName>
</protein>
<organism evidence="9 10">
    <name type="scientific">Talaromyces proteolyticus</name>
    <dbReference type="NCBI Taxonomy" id="1131652"/>
    <lineage>
        <taxon>Eukaryota</taxon>
        <taxon>Fungi</taxon>
        <taxon>Dikarya</taxon>
        <taxon>Ascomycota</taxon>
        <taxon>Pezizomycotina</taxon>
        <taxon>Eurotiomycetes</taxon>
        <taxon>Eurotiomycetidae</taxon>
        <taxon>Eurotiales</taxon>
        <taxon>Trichocomaceae</taxon>
        <taxon>Talaromyces</taxon>
        <taxon>Talaromyces sect. Bacilispori</taxon>
    </lineage>
</organism>
<dbReference type="CDD" id="cd12148">
    <property type="entry name" value="fungal_TF_MHR"/>
    <property type="match status" value="1"/>
</dbReference>
<dbReference type="EMBL" id="JAJTJA010000013">
    <property type="protein sequence ID" value="KAH8690626.1"/>
    <property type="molecule type" value="Genomic_DNA"/>
</dbReference>
<accession>A0AAD4KFQ8</accession>
<dbReference type="SMART" id="SM00906">
    <property type="entry name" value="Fungal_trans"/>
    <property type="match status" value="1"/>
</dbReference>
<dbReference type="InterPro" id="IPR001138">
    <property type="entry name" value="Zn2Cys6_DnaBD"/>
</dbReference>
<dbReference type="GO" id="GO:0006351">
    <property type="term" value="P:DNA-templated transcription"/>
    <property type="evidence" value="ECO:0007669"/>
    <property type="project" value="InterPro"/>
</dbReference>
<evidence type="ECO:0000256" key="6">
    <source>
        <dbReference type="ARBA" id="ARBA00023242"/>
    </source>
</evidence>
<keyword evidence="5" id="KW-0804">Transcription</keyword>
<dbReference type="GeneID" id="70244820"/>
<evidence type="ECO:0000256" key="5">
    <source>
        <dbReference type="ARBA" id="ARBA00023163"/>
    </source>
</evidence>
<dbReference type="PROSITE" id="PS50048">
    <property type="entry name" value="ZN2_CY6_FUNGAL_2"/>
    <property type="match status" value="1"/>
</dbReference>
<feature type="domain" description="Zn(2)-C6 fungal-type" evidence="8">
    <location>
        <begin position="28"/>
        <end position="56"/>
    </location>
</feature>
<keyword evidence="3" id="KW-0805">Transcription regulation</keyword>
<dbReference type="Proteomes" id="UP001201262">
    <property type="component" value="Unassembled WGS sequence"/>
</dbReference>
<dbReference type="GO" id="GO:0005634">
    <property type="term" value="C:nucleus"/>
    <property type="evidence" value="ECO:0007669"/>
    <property type="project" value="UniProtKB-SubCell"/>
</dbReference>
<dbReference type="InterPro" id="IPR007219">
    <property type="entry name" value="XnlR_reg_dom"/>
</dbReference>
<keyword evidence="4" id="KW-0238">DNA-binding</keyword>
<dbReference type="SUPFAM" id="SSF57701">
    <property type="entry name" value="Zn2/Cys6 DNA-binding domain"/>
    <property type="match status" value="1"/>
</dbReference>
<dbReference type="RefSeq" id="XP_046066822.1">
    <property type="nucleotide sequence ID" value="XM_046214533.1"/>
</dbReference>
<dbReference type="InterPro" id="IPR050815">
    <property type="entry name" value="TF_fung"/>
</dbReference>
<dbReference type="GO" id="GO:0000981">
    <property type="term" value="F:DNA-binding transcription factor activity, RNA polymerase II-specific"/>
    <property type="evidence" value="ECO:0007669"/>
    <property type="project" value="InterPro"/>
</dbReference>
<dbReference type="Pfam" id="PF00172">
    <property type="entry name" value="Zn_clus"/>
    <property type="match status" value="1"/>
</dbReference>
<feature type="compositionally biased region" description="Acidic residues" evidence="7">
    <location>
        <begin position="1"/>
        <end position="11"/>
    </location>
</feature>
<dbReference type="AlphaFoldDB" id="A0AAD4KFQ8"/>
<keyword evidence="2" id="KW-0479">Metal-binding</keyword>
<comment type="caution">
    <text evidence="9">The sequence shown here is derived from an EMBL/GenBank/DDBJ whole genome shotgun (WGS) entry which is preliminary data.</text>
</comment>
<evidence type="ECO:0000256" key="7">
    <source>
        <dbReference type="SAM" id="MobiDB-lite"/>
    </source>
</evidence>
<sequence length="799" mass="89339">MAQGENCDEAIGEGTDRDRPNEPEEFPACQSCRKRKLKCSREAPACSQCSRLSILEGLLLNGERTLNGVPNNATPDMAGCVYHAALLVANSAKAGVENTQLQATSLDCKKRHLSVQCTETACATSTCHATKKRRKEDSTRTAAVEREVPLPGQDTLRKIVKTYFSIIHPWLPCVHQPTFERRLENLTPDDKLLVLVHGMICVTLRHMNIQEIGMDEAERDMHIRVSRDTMIKMAIFDMSIESLQALIILASDRMGYGDLAGASPIIGSLTRTVEYLQLSIEVDEKSKPLFLRPIVLLEDAQTWTESEERRRIFWNVFILDRLCSAIAGWSTSLTSSDVRRRLPCDGKMWARGESALTPYFGIWDKSAAKIGNPISSYNMSAARSPSSSESSRSHTSPASESVQVGAFAYRIEATESLCQVTTFFLQQPVDFSNRQEVSGWLMRFKELDLRLVHWKYLLPSKWNDSNISRDETIVKMDPNLTLAHVTHNTSMILLHQHIAYPPDQLRNIVRLPSSCSAETCQLAAIETSSIAQKFLTHSASDIVVAQFPFCVFIAARVLLVHWKFHATPLVNEYFDLLKSLKYMSRRWQGYLQSPKQRSTVVTTNETHQDFDIAGRYAALLEALHSKCINEPELEANNLFHDDIITGLDISRKRTHAFSELVTGTQDAAVSRGQAANVDESVALEHSLRSWKSPAKDRGSVPENESGFVLGESPSFNRVPTGNIHGNGYSDSVNSYRVARPSTAAQNPIALGLNGNANDDELTMMSNMLLDNQFSQMDRVITLSETDFAWDWTYAVAQNI</sequence>
<reference evidence="9" key="1">
    <citation type="submission" date="2021-12" db="EMBL/GenBank/DDBJ databases">
        <title>Convergent genome expansion in fungi linked to evolution of root-endophyte symbiosis.</title>
        <authorList>
            <consortium name="DOE Joint Genome Institute"/>
            <person name="Ke Y.-H."/>
            <person name="Bonito G."/>
            <person name="Liao H.-L."/>
            <person name="Looney B."/>
            <person name="Rojas-Flechas A."/>
            <person name="Nash J."/>
            <person name="Hameed K."/>
            <person name="Schadt C."/>
            <person name="Martin F."/>
            <person name="Crous P.W."/>
            <person name="Miettinen O."/>
            <person name="Magnuson J.K."/>
            <person name="Labbe J."/>
            <person name="Jacobson D."/>
            <person name="Doktycz M.J."/>
            <person name="Veneault-Fourrey C."/>
            <person name="Kuo A."/>
            <person name="Mondo S."/>
            <person name="Calhoun S."/>
            <person name="Riley R."/>
            <person name="Ohm R."/>
            <person name="LaButti K."/>
            <person name="Andreopoulos B."/>
            <person name="Pangilinan J."/>
            <person name="Nolan M."/>
            <person name="Tritt A."/>
            <person name="Clum A."/>
            <person name="Lipzen A."/>
            <person name="Daum C."/>
            <person name="Barry K."/>
            <person name="Grigoriev I.V."/>
            <person name="Vilgalys R."/>
        </authorList>
    </citation>
    <scope>NUCLEOTIDE SEQUENCE</scope>
    <source>
        <strain evidence="9">PMI_201</strain>
    </source>
</reference>
<dbReference type="SMART" id="SM00066">
    <property type="entry name" value="GAL4"/>
    <property type="match status" value="1"/>
</dbReference>
<dbReference type="GO" id="GO:0003677">
    <property type="term" value="F:DNA binding"/>
    <property type="evidence" value="ECO:0007669"/>
    <property type="project" value="UniProtKB-KW"/>
</dbReference>
<evidence type="ECO:0000256" key="4">
    <source>
        <dbReference type="ARBA" id="ARBA00023125"/>
    </source>
</evidence>